<evidence type="ECO:0000256" key="1">
    <source>
        <dbReference type="ARBA" id="ARBA00022801"/>
    </source>
</evidence>
<evidence type="ECO:0000256" key="2">
    <source>
        <dbReference type="SAM" id="Phobius"/>
    </source>
</evidence>
<dbReference type="GO" id="GO:0005789">
    <property type="term" value="C:endoplasmic reticulum membrane"/>
    <property type="evidence" value="ECO:0007669"/>
    <property type="project" value="TreeGrafter"/>
</dbReference>
<dbReference type="SMART" id="SM00014">
    <property type="entry name" value="acidPPc"/>
    <property type="match status" value="1"/>
</dbReference>
<dbReference type="Pfam" id="PF01569">
    <property type="entry name" value="PAP2"/>
    <property type="match status" value="1"/>
</dbReference>
<sequence length="268" mass="30089">MPLQHVLLLRPATAISVFPQTLREASIHRHPNSKNAVSIHGSSSFNRRCFVGRMHSFDQPKLAKSARVTRCCSGNLNSKRASWKMGFESTLNRMSKWLFAAAFSLVIVWRHDAEVMWVAMGTVLNFWLTIALKQMINQERPSELRSDPGMPSSHAQFLFFAVVSALLSLMKWMKITVLTVAIGTFTLICGSYLSWLRVSQGLHTKNQVLAGAAIGSICGMTWFWAWHEFVLEAVISSNWVQKTVAVASAVFCIICSLQSLSHLRRGEY</sequence>
<gene>
    <name evidence="4" type="ORF">KSP39_PZI010834</name>
</gene>
<keyword evidence="5" id="KW-1185">Reference proteome</keyword>
<proteinExistence type="predicted"/>
<dbReference type="GO" id="GO:0008610">
    <property type="term" value="P:lipid biosynthetic process"/>
    <property type="evidence" value="ECO:0007669"/>
    <property type="project" value="TreeGrafter"/>
</dbReference>
<dbReference type="Gene3D" id="1.20.144.10">
    <property type="entry name" value="Phosphatidic acid phosphatase type 2/haloperoxidase"/>
    <property type="match status" value="1"/>
</dbReference>
<keyword evidence="2" id="KW-0472">Membrane</keyword>
<keyword evidence="1" id="KW-0378">Hydrolase</keyword>
<dbReference type="EMBL" id="JBBWWQ010000009">
    <property type="protein sequence ID" value="KAK8939252.1"/>
    <property type="molecule type" value="Genomic_DNA"/>
</dbReference>
<dbReference type="GO" id="GO:0006487">
    <property type="term" value="P:protein N-linked glycosylation"/>
    <property type="evidence" value="ECO:0007669"/>
    <property type="project" value="TreeGrafter"/>
</dbReference>
<dbReference type="PANTHER" id="PTHR11247">
    <property type="entry name" value="PALMITOYL-PROTEIN THIOESTERASE/DOLICHYLDIPHOSPHATASE 1"/>
    <property type="match status" value="1"/>
</dbReference>
<feature type="transmembrane region" description="Helical" evidence="2">
    <location>
        <begin position="176"/>
        <end position="196"/>
    </location>
</feature>
<evidence type="ECO:0000313" key="5">
    <source>
        <dbReference type="Proteomes" id="UP001418222"/>
    </source>
</evidence>
<feature type="domain" description="Phosphatidic acid phosphatase type 2/haloperoxidase" evidence="3">
    <location>
        <begin position="115"/>
        <end position="223"/>
    </location>
</feature>
<accession>A0AAP0G6C2</accession>
<dbReference type="InterPro" id="IPR000326">
    <property type="entry name" value="PAP2/HPO"/>
</dbReference>
<reference evidence="4 5" key="1">
    <citation type="journal article" date="2022" name="Nat. Plants">
        <title>Genomes of leafy and leafless Platanthera orchids illuminate the evolution of mycoheterotrophy.</title>
        <authorList>
            <person name="Li M.H."/>
            <person name="Liu K.W."/>
            <person name="Li Z."/>
            <person name="Lu H.C."/>
            <person name="Ye Q.L."/>
            <person name="Zhang D."/>
            <person name="Wang J.Y."/>
            <person name="Li Y.F."/>
            <person name="Zhong Z.M."/>
            <person name="Liu X."/>
            <person name="Yu X."/>
            <person name="Liu D.K."/>
            <person name="Tu X.D."/>
            <person name="Liu B."/>
            <person name="Hao Y."/>
            <person name="Liao X.Y."/>
            <person name="Jiang Y.T."/>
            <person name="Sun W.H."/>
            <person name="Chen J."/>
            <person name="Chen Y.Q."/>
            <person name="Ai Y."/>
            <person name="Zhai J.W."/>
            <person name="Wu S.S."/>
            <person name="Zhou Z."/>
            <person name="Hsiao Y.Y."/>
            <person name="Wu W.L."/>
            <person name="Chen Y.Y."/>
            <person name="Lin Y.F."/>
            <person name="Hsu J.L."/>
            <person name="Li C.Y."/>
            <person name="Wang Z.W."/>
            <person name="Zhao X."/>
            <person name="Zhong W.Y."/>
            <person name="Ma X.K."/>
            <person name="Ma L."/>
            <person name="Huang J."/>
            <person name="Chen G.Z."/>
            <person name="Huang M.Z."/>
            <person name="Huang L."/>
            <person name="Peng D.H."/>
            <person name="Luo Y.B."/>
            <person name="Zou S.Q."/>
            <person name="Chen S.P."/>
            <person name="Lan S."/>
            <person name="Tsai W.C."/>
            <person name="Van de Peer Y."/>
            <person name="Liu Z.J."/>
        </authorList>
    </citation>
    <scope>NUCLEOTIDE SEQUENCE [LARGE SCALE GENOMIC DNA]</scope>
    <source>
        <strain evidence="4">Lor287</strain>
    </source>
</reference>
<dbReference type="InterPro" id="IPR036938">
    <property type="entry name" value="PAP2/HPO_sf"/>
</dbReference>
<feature type="transmembrane region" description="Helical" evidence="2">
    <location>
        <begin position="239"/>
        <end position="260"/>
    </location>
</feature>
<organism evidence="4 5">
    <name type="scientific">Platanthera zijinensis</name>
    <dbReference type="NCBI Taxonomy" id="2320716"/>
    <lineage>
        <taxon>Eukaryota</taxon>
        <taxon>Viridiplantae</taxon>
        <taxon>Streptophyta</taxon>
        <taxon>Embryophyta</taxon>
        <taxon>Tracheophyta</taxon>
        <taxon>Spermatophyta</taxon>
        <taxon>Magnoliopsida</taxon>
        <taxon>Liliopsida</taxon>
        <taxon>Asparagales</taxon>
        <taxon>Orchidaceae</taxon>
        <taxon>Orchidoideae</taxon>
        <taxon>Orchideae</taxon>
        <taxon>Orchidinae</taxon>
        <taxon>Platanthera</taxon>
    </lineage>
</organism>
<dbReference type="PANTHER" id="PTHR11247:SF40">
    <property type="entry name" value="LIPID PHOSPHATE PHOSPHATASE EPSILON 1, CHLOROPLASTIC"/>
    <property type="match status" value="1"/>
</dbReference>
<evidence type="ECO:0000259" key="3">
    <source>
        <dbReference type="SMART" id="SM00014"/>
    </source>
</evidence>
<protein>
    <recommendedName>
        <fullName evidence="3">Phosphatidic acid phosphatase type 2/haloperoxidase domain-containing protein</fullName>
    </recommendedName>
</protein>
<feature type="transmembrane region" description="Helical" evidence="2">
    <location>
        <begin position="208"/>
        <end position="227"/>
    </location>
</feature>
<keyword evidence="2" id="KW-0812">Transmembrane</keyword>
<keyword evidence="2" id="KW-1133">Transmembrane helix</keyword>
<dbReference type="SUPFAM" id="SSF48317">
    <property type="entry name" value="Acid phosphatase/Vanadium-dependent haloperoxidase"/>
    <property type="match status" value="1"/>
</dbReference>
<dbReference type="Proteomes" id="UP001418222">
    <property type="component" value="Unassembled WGS sequence"/>
</dbReference>
<evidence type="ECO:0000313" key="4">
    <source>
        <dbReference type="EMBL" id="KAK8939252.1"/>
    </source>
</evidence>
<name>A0AAP0G6C2_9ASPA</name>
<dbReference type="GO" id="GO:0047874">
    <property type="term" value="F:dolichyldiphosphatase activity"/>
    <property type="evidence" value="ECO:0007669"/>
    <property type="project" value="TreeGrafter"/>
</dbReference>
<comment type="caution">
    <text evidence="4">The sequence shown here is derived from an EMBL/GenBank/DDBJ whole genome shotgun (WGS) entry which is preliminary data.</text>
</comment>
<dbReference type="AlphaFoldDB" id="A0AAP0G6C2"/>